<evidence type="ECO:0000256" key="3">
    <source>
        <dbReference type="ARBA" id="ARBA00022989"/>
    </source>
</evidence>
<dbReference type="EMBL" id="NSKB01000003">
    <property type="protein sequence ID" value="PAU77437.1"/>
    <property type="molecule type" value="Genomic_DNA"/>
</dbReference>
<dbReference type="PANTHER" id="PTHR30371:SF0">
    <property type="entry name" value="SEC-INDEPENDENT PROTEIN TRANSLOCASE PROTEIN TATC, CHLOROPLASTIC-RELATED"/>
    <property type="match status" value="1"/>
</dbReference>
<dbReference type="Pfam" id="PF00902">
    <property type="entry name" value="TatC"/>
    <property type="match status" value="1"/>
</dbReference>
<dbReference type="RefSeq" id="WP_095620601.1">
    <property type="nucleotide sequence ID" value="NZ_NSKB01000003.1"/>
</dbReference>
<proteinExistence type="inferred from homology"/>
<dbReference type="PANTHER" id="PTHR30371">
    <property type="entry name" value="SEC-INDEPENDENT PROTEIN TRANSLOCASE PROTEIN TATC"/>
    <property type="match status" value="1"/>
</dbReference>
<feature type="transmembrane region" description="Helical" evidence="5">
    <location>
        <begin position="212"/>
        <end position="229"/>
    </location>
</feature>
<evidence type="ECO:0000256" key="1">
    <source>
        <dbReference type="ARBA" id="ARBA00004141"/>
    </source>
</evidence>
<dbReference type="Proteomes" id="UP000217771">
    <property type="component" value="Unassembled WGS sequence"/>
</dbReference>
<feature type="compositionally biased region" description="Basic and acidic residues" evidence="6">
    <location>
        <begin position="1"/>
        <end position="15"/>
    </location>
</feature>
<reference evidence="7 8" key="1">
    <citation type="submission" date="2017-08" db="EMBL/GenBank/DDBJ databases">
        <title>Halomonas alkalisoli sp. nov., isolated from saline alkaline soil.</title>
        <authorList>
            <person name="Wang D."/>
            <person name="Zhang G."/>
        </authorList>
    </citation>
    <scope>NUCLEOTIDE SEQUENCE [LARGE SCALE GENOMIC DNA]</scope>
    <source>
        <strain evidence="7 8">WRN001</strain>
    </source>
</reference>
<comment type="function">
    <text evidence="5">Part of the twin-arginine translocation (Tat) system that transports large folded proteins containing a characteristic twin-arginine motif in their signal peptide across membranes. Together with TatB, TatC is part of a receptor directly interacting with Tat signal peptides.</text>
</comment>
<keyword evidence="4 5" id="KW-0472">Membrane</keyword>
<protein>
    <recommendedName>
        <fullName evidence="5">Sec-independent protein translocase protein TatC</fullName>
    </recommendedName>
</protein>
<name>A0A2A2EYK2_9GAMM</name>
<keyword evidence="3 5" id="KW-1133">Transmembrane helix</keyword>
<comment type="similarity">
    <text evidence="5">Belongs to the TatC family.</text>
</comment>
<dbReference type="InterPro" id="IPR019820">
    <property type="entry name" value="Sec-indep_translocase_CS"/>
</dbReference>
<dbReference type="PRINTS" id="PR01840">
    <property type="entry name" value="TATCFAMILY"/>
</dbReference>
<feature type="transmembrane region" description="Helical" evidence="5">
    <location>
        <begin position="235"/>
        <end position="252"/>
    </location>
</feature>
<dbReference type="GO" id="GO:0043953">
    <property type="term" value="P:protein transport by the Tat complex"/>
    <property type="evidence" value="ECO:0007669"/>
    <property type="project" value="UniProtKB-UniRule"/>
</dbReference>
<evidence type="ECO:0000256" key="5">
    <source>
        <dbReference type="HAMAP-Rule" id="MF_00902"/>
    </source>
</evidence>
<dbReference type="OrthoDB" id="9777044at2"/>
<dbReference type="HAMAP" id="MF_00902">
    <property type="entry name" value="TatC"/>
    <property type="match status" value="1"/>
</dbReference>
<keyword evidence="8" id="KW-1185">Reference proteome</keyword>
<dbReference type="InterPro" id="IPR002033">
    <property type="entry name" value="TatC"/>
</dbReference>
<dbReference type="PROSITE" id="PS01218">
    <property type="entry name" value="TATC"/>
    <property type="match status" value="1"/>
</dbReference>
<evidence type="ECO:0000256" key="4">
    <source>
        <dbReference type="ARBA" id="ARBA00023136"/>
    </source>
</evidence>
<organism evidence="7 8">
    <name type="scientific">Halomonas salipaludis</name>
    <dbReference type="NCBI Taxonomy" id="2032625"/>
    <lineage>
        <taxon>Bacteria</taxon>
        <taxon>Pseudomonadati</taxon>
        <taxon>Pseudomonadota</taxon>
        <taxon>Gammaproteobacteria</taxon>
        <taxon>Oceanospirillales</taxon>
        <taxon>Halomonadaceae</taxon>
        <taxon>Halomonas</taxon>
    </lineage>
</organism>
<gene>
    <name evidence="5 7" type="primary">tatC</name>
    <name evidence="7" type="ORF">CK498_09405</name>
</gene>
<sequence length="270" mass="29866">MSDDGSRDTQRDKQRSQQNEASQAPLIEHLIELRSRLMRSVLVIVVIFLGLYAFANDIYIFVSQPLVDMLPEGSQMIATEVASPFLAPFKLTLVVAVFIAVPFVLHQAWAFIAPGLYDNEKSLAIPILASSVALFYAGAAFAYYVVFPLLFQFFTQTGPENVAVMTDINAYLNFVLKLFFAFGVAFEIPIATFLLIFSGATSVESLSQKRPYIFLGCFVIGMLLTPPDIISQSLLAMPMYLLYEIGLLFGKLMKRKQVSGKACGVGKQSI</sequence>
<keyword evidence="2 5" id="KW-0812">Transmembrane</keyword>
<dbReference type="GO" id="GO:0065002">
    <property type="term" value="P:intracellular protein transmembrane transport"/>
    <property type="evidence" value="ECO:0007669"/>
    <property type="project" value="TreeGrafter"/>
</dbReference>
<dbReference type="GO" id="GO:0033281">
    <property type="term" value="C:TAT protein transport complex"/>
    <property type="evidence" value="ECO:0007669"/>
    <property type="project" value="UniProtKB-UniRule"/>
</dbReference>
<comment type="caution">
    <text evidence="7">The sequence shown here is derived from an EMBL/GenBank/DDBJ whole genome shotgun (WGS) entry which is preliminary data.</text>
</comment>
<feature type="region of interest" description="Disordered" evidence="6">
    <location>
        <begin position="1"/>
        <end position="21"/>
    </location>
</feature>
<dbReference type="NCBIfam" id="TIGR00945">
    <property type="entry name" value="tatC"/>
    <property type="match status" value="1"/>
</dbReference>
<evidence type="ECO:0000256" key="6">
    <source>
        <dbReference type="SAM" id="MobiDB-lite"/>
    </source>
</evidence>
<keyword evidence="5" id="KW-1003">Cell membrane</keyword>
<feature type="transmembrane region" description="Helical" evidence="5">
    <location>
        <begin position="133"/>
        <end position="154"/>
    </location>
</feature>
<feature type="transmembrane region" description="Helical" evidence="5">
    <location>
        <begin position="174"/>
        <end position="200"/>
    </location>
</feature>
<comment type="subcellular location">
    <subcellularLocation>
        <location evidence="5">Cell membrane</location>
        <topology evidence="5">Multi-pass membrane protein</topology>
    </subcellularLocation>
    <subcellularLocation>
        <location evidence="1">Membrane</location>
        <topology evidence="1">Multi-pass membrane protein</topology>
    </subcellularLocation>
</comment>
<feature type="transmembrane region" description="Helical" evidence="5">
    <location>
        <begin position="41"/>
        <end position="62"/>
    </location>
</feature>
<feature type="transmembrane region" description="Helical" evidence="5">
    <location>
        <begin position="91"/>
        <end position="112"/>
    </location>
</feature>
<accession>A0A2A2EYK2</accession>
<keyword evidence="5" id="KW-0811">Translocation</keyword>
<evidence type="ECO:0000256" key="2">
    <source>
        <dbReference type="ARBA" id="ARBA00022692"/>
    </source>
</evidence>
<dbReference type="GO" id="GO:0009977">
    <property type="term" value="F:proton motive force dependent protein transmembrane transporter activity"/>
    <property type="evidence" value="ECO:0007669"/>
    <property type="project" value="TreeGrafter"/>
</dbReference>
<evidence type="ECO:0000313" key="7">
    <source>
        <dbReference type="EMBL" id="PAU77437.1"/>
    </source>
</evidence>
<comment type="subunit">
    <text evidence="5">The Tat system comprises two distinct complexes: a TatABC complex, containing multiple copies of TatA, TatB and TatC subunits, and a separate TatA complex, containing only TatA subunits. Substrates initially bind to the TatABC complex, which probably triggers association of the separate TatA complex to form the active translocon.</text>
</comment>
<keyword evidence="5" id="KW-0653">Protein transport</keyword>
<dbReference type="AlphaFoldDB" id="A0A2A2EYK2"/>
<evidence type="ECO:0000313" key="8">
    <source>
        <dbReference type="Proteomes" id="UP000217771"/>
    </source>
</evidence>
<keyword evidence="5" id="KW-0813">Transport</keyword>